<dbReference type="EMBL" id="HBUF01512694">
    <property type="protein sequence ID" value="CAG6747074.1"/>
    <property type="molecule type" value="Transcribed_RNA"/>
</dbReference>
<protein>
    <submittedName>
        <fullName evidence="2">Uncharacterized protein</fullName>
    </submittedName>
</protein>
<evidence type="ECO:0000313" key="2">
    <source>
        <dbReference type="EMBL" id="CAG6747076.1"/>
    </source>
</evidence>
<dbReference type="EMBL" id="HBUF01512695">
    <property type="protein sequence ID" value="CAG6747076.1"/>
    <property type="molecule type" value="Transcribed_RNA"/>
</dbReference>
<evidence type="ECO:0000256" key="1">
    <source>
        <dbReference type="SAM" id="MobiDB-lite"/>
    </source>
</evidence>
<sequence>MLFQHMTSHKTEEPTTTESTTTEEPTTTESTTTEEPTTTESTTTTTTTSTTPSTTTTSTTPTTPLSTLNPEENLPADIKYYWSQAFIDKYIKEHGVQSKRSNLFNKPITPPPIQNTTPGAFLNQIICGIFGC</sequence>
<name>A0A8D8ZIF4_9HEMI</name>
<feature type="region of interest" description="Disordered" evidence="1">
    <location>
        <begin position="1"/>
        <end position="73"/>
    </location>
</feature>
<accession>A0A8D8ZIF4</accession>
<dbReference type="AlphaFoldDB" id="A0A8D8ZIF4"/>
<proteinExistence type="predicted"/>
<reference evidence="2" key="1">
    <citation type="submission" date="2021-05" db="EMBL/GenBank/DDBJ databases">
        <authorList>
            <person name="Alioto T."/>
            <person name="Alioto T."/>
            <person name="Gomez Garrido J."/>
        </authorList>
    </citation>
    <scope>NUCLEOTIDE SEQUENCE</scope>
</reference>
<organism evidence="2">
    <name type="scientific">Cacopsylla melanoneura</name>
    <dbReference type="NCBI Taxonomy" id="428564"/>
    <lineage>
        <taxon>Eukaryota</taxon>
        <taxon>Metazoa</taxon>
        <taxon>Ecdysozoa</taxon>
        <taxon>Arthropoda</taxon>
        <taxon>Hexapoda</taxon>
        <taxon>Insecta</taxon>
        <taxon>Pterygota</taxon>
        <taxon>Neoptera</taxon>
        <taxon>Paraneoptera</taxon>
        <taxon>Hemiptera</taxon>
        <taxon>Sternorrhyncha</taxon>
        <taxon>Psylloidea</taxon>
        <taxon>Psyllidae</taxon>
        <taxon>Psyllinae</taxon>
        <taxon>Cacopsylla</taxon>
    </lineage>
</organism>
<dbReference type="EMBL" id="HBUF01512696">
    <property type="protein sequence ID" value="CAG6747078.1"/>
    <property type="molecule type" value="Transcribed_RNA"/>
</dbReference>
<feature type="compositionally biased region" description="Low complexity" evidence="1">
    <location>
        <begin position="14"/>
        <end position="64"/>
    </location>
</feature>